<gene>
    <name evidence="1" type="ORF">UFOPK3472_02677</name>
</gene>
<evidence type="ECO:0000313" key="1">
    <source>
        <dbReference type="EMBL" id="CAB4905175.1"/>
    </source>
</evidence>
<proteinExistence type="predicted"/>
<dbReference type="EMBL" id="CAFBLX010000213">
    <property type="protein sequence ID" value="CAB4905175.1"/>
    <property type="molecule type" value="Genomic_DNA"/>
</dbReference>
<dbReference type="AlphaFoldDB" id="A0A6J7GJS8"/>
<accession>A0A6J7GJS8</accession>
<organism evidence="1">
    <name type="scientific">freshwater metagenome</name>
    <dbReference type="NCBI Taxonomy" id="449393"/>
    <lineage>
        <taxon>unclassified sequences</taxon>
        <taxon>metagenomes</taxon>
        <taxon>ecological metagenomes</taxon>
    </lineage>
</organism>
<reference evidence="1" key="1">
    <citation type="submission" date="2020-05" db="EMBL/GenBank/DDBJ databases">
        <authorList>
            <person name="Chiriac C."/>
            <person name="Salcher M."/>
            <person name="Ghai R."/>
            <person name="Kavagutti S V."/>
        </authorList>
    </citation>
    <scope>NUCLEOTIDE SEQUENCE</scope>
</reference>
<sequence length="46" mass="4850">MMVETAYPMGNGMLSPSSSPCAMIEPSSAKKMNVNVAKMTLVTTDP</sequence>
<protein>
    <submittedName>
        <fullName evidence="1">Unannotated protein</fullName>
    </submittedName>
</protein>
<name>A0A6J7GJS8_9ZZZZ</name>